<proteinExistence type="predicted"/>
<dbReference type="EMBL" id="SNYL01000003">
    <property type="protein sequence ID" value="TDQ44278.1"/>
    <property type="molecule type" value="Genomic_DNA"/>
</dbReference>
<sequence length="150" mass="15491">MGTKPLLPSRGFLRLMQSPQVRLLDSVTELTPHDQGCLAVTGSHGGLSAARYALAVKPLLTVFNDAGVGKEQAGIAALARLEAAHLAACTVSHESACIGQAYSTWTSGVVSHSNAMARALGIYPGMSVQSCAKRLRALEPPTDPSPASPG</sequence>
<gene>
    <name evidence="1" type="ORF">DFR43_1039</name>
</gene>
<evidence type="ECO:0000313" key="1">
    <source>
        <dbReference type="EMBL" id="TDQ44278.1"/>
    </source>
</evidence>
<comment type="caution">
    <text evidence="1">The sequence shown here is derived from an EMBL/GenBank/DDBJ whole genome shotgun (WGS) entry which is preliminary data.</text>
</comment>
<reference evidence="1 2" key="1">
    <citation type="submission" date="2019-03" db="EMBL/GenBank/DDBJ databases">
        <title>Genomic Encyclopedia of Type Strains, Phase IV (KMG-IV): sequencing the most valuable type-strain genomes for metagenomic binning, comparative biology and taxonomic classification.</title>
        <authorList>
            <person name="Goeker M."/>
        </authorList>
    </citation>
    <scope>NUCLEOTIDE SEQUENCE [LARGE SCALE GENOMIC DNA]</scope>
    <source>
        <strain evidence="1 2">DSM 19605</strain>
    </source>
</reference>
<accession>A0A4R6UC78</accession>
<protein>
    <submittedName>
        <fullName evidence="1">Uncharacterized protein</fullName>
    </submittedName>
</protein>
<organism evidence="1 2">
    <name type="scientific">Tepidicella xavieri</name>
    <dbReference type="NCBI Taxonomy" id="360241"/>
    <lineage>
        <taxon>Bacteria</taxon>
        <taxon>Pseudomonadati</taxon>
        <taxon>Pseudomonadota</taxon>
        <taxon>Betaproteobacteria</taxon>
        <taxon>Burkholderiales</taxon>
        <taxon>Tepidicella</taxon>
    </lineage>
</organism>
<dbReference type="Proteomes" id="UP000295510">
    <property type="component" value="Unassembled WGS sequence"/>
</dbReference>
<name>A0A4R6UC78_9BURK</name>
<keyword evidence="2" id="KW-1185">Reference proteome</keyword>
<dbReference type="AlphaFoldDB" id="A0A4R6UC78"/>
<evidence type="ECO:0000313" key="2">
    <source>
        <dbReference type="Proteomes" id="UP000295510"/>
    </source>
</evidence>